<keyword evidence="4" id="KW-1185">Reference proteome</keyword>
<gene>
    <name evidence="3" type="ORF">AN218_25700</name>
</gene>
<accession>A0A1E7KXS1</accession>
<evidence type="ECO:0000256" key="1">
    <source>
        <dbReference type="SAM" id="MobiDB-lite"/>
    </source>
</evidence>
<dbReference type="AlphaFoldDB" id="A0A1E7KXS1"/>
<feature type="compositionally biased region" description="Basic and acidic residues" evidence="1">
    <location>
        <begin position="272"/>
        <end position="292"/>
    </location>
</feature>
<evidence type="ECO:0000313" key="4">
    <source>
        <dbReference type="Proteomes" id="UP000176005"/>
    </source>
</evidence>
<feature type="domain" description="HipA-like kinase" evidence="2">
    <location>
        <begin position="14"/>
        <end position="234"/>
    </location>
</feature>
<evidence type="ECO:0000259" key="2">
    <source>
        <dbReference type="Pfam" id="PF20613"/>
    </source>
</evidence>
<dbReference type="InterPro" id="IPR046748">
    <property type="entry name" value="HipA_2"/>
</dbReference>
<dbReference type="Proteomes" id="UP000176005">
    <property type="component" value="Unassembled WGS sequence"/>
</dbReference>
<feature type="region of interest" description="Disordered" evidence="1">
    <location>
        <begin position="249"/>
        <end position="292"/>
    </location>
</feature>
<dbReference type="EMBL" id="LJGW01000412">
    <property type="protein sequence ID" value="OEV08623.1"/>
    <property type="molecule type" value="Genomic_DNA"/>
</dbReference>
<dbReference type="Pfam" id="PF20613">
    <property type="entry name" value="HipA_2"/>
    <property type="match status" value="1"/>
</dbReference>
<comment type="caution">
    <text evidence="3">The sequence shown here is derived from an EMBL/GenBank/DDBJ whole genome shotgun (WGS) entry which is preliminary data.</text>
</comment>
<dbReference type="PATRIC" id="fig|518642.10.peg.6042"/>
<evidence type="ECO:0000313" key="3">
    <source>
        <dbReference type="EMBL" id="OEV08623.1"/>
    </source>
</evidence>
<sequence>MLREVTATRYVTPLREGGSLPGIVEADDLGTYVMKFTGAGQGRKTLVAEVLAGLLAQRLGLRVPELVRIRLDPVIGLSEPDEEVQDLLKASGGLNLGMDYLPGSLGLDPLAFTVDAAEAGRVVWFDALVGNVDRSWRNPNLLVWHGEMWLIDHGASLIWHHNWPSAPASRDKPYDASDHVLAPFAPDVAAAGAELAPLVTEELLAECAAAVPGEWLLDEPGFADPDELRAAYVRTLAARVPGLAERVVLGEPTRDGPSRAPGWLTGARPPRRRSDAGGRPECESGQERGVRR</sequence>
<dbReference type="RefSeq" id="WP_070019365.1">
    <property type="nucleotide sequence ID" value="NZ_LJGW01000412.1"/>
</dbReference>
<name>A0A1E7KXS1_9ACTN</name>
<protein>
    <recommendedName>
        <fullName evidence="2">HipA-like kinase domain-containing protein</fullName>
    </recommendedName>
</protein>
<reference evidence="3 4" key="1">
    <citation type="journal article" date="2016" name="Front. Microbiol.">
        <title>Comparative Genomics Analysis of Streptomyces Species Reveals Their Adaptation to the Marine Environment and Their Diversity at the Genomic Level.</title>
        <authorList>
            <person name="Tian X."/>
            <person name="Zhang Z."/>
            <person name="Yang T."/>
            <person name="Chen M."/>
            <person name="Li J."/>
            <person name="Chen F."/>
            <person name="Yang J."/>
            <person name="Li W."/>
            <person name="Zhang B."/>
            <person name="Zhang Z."/>
            <person name="Wu J."/>
            <person name="Zhang C."/>
            <person name="Long L."/>
            <person name="Xiao J."/>
        </authorList>
    </citation>
    <scope>NUCLEOTIDE SEQUENCE [LARGE SCALE GENOMIC DNA]</scope>
    <source>
        <strain evidence="3 4">SCSIO 10429</strain>
    </source>
</reference>
<proteinExistence type="predicted"/>
<organism evidence="3 4">
    <name type="scientific">Streptomyces nanshensis</name>
    <dbReference type="NCBI Taxonomy" id="518642"/>
    <lineage>
        <taxon>Bacteria</taxon>
        <taxon>Bacillati</taxon>
        <taxon>Actinomycetota</taxon>
        <taxon>Actinomycetes</taxon>
        <taxon>Kitasatosporales</taxon>
        <taxon>Streptomycetaceae</taxon>
        <taxon>Streptomyces</taxon>
    </lineage>
</organism>